<reference evidence="12" key="1">
    <citation type="journal article" date="2016" name="Sci. Rep.">
        <title>Molecular characterization of firefly nuptial gifts: a multi-omics approach sheds light on postcopulatory sexual selection.</title>
        <authorList>
            <person name="Al-Wathiqui N."/>
            <person name="Fallon T.R."/>
            <person name="South A."/>
            <person name="Weng J.K."/>
            <person name="Lewis S.M."/>
        </authorList>
    </citation>
    <scope>NUCLEOTIDE SEQUENCE</scope>
</reference>
<keyword evidence="5" id="KW-0227">DNA damage</keyword>
<evidence type="ECO:0000313" key="14">
    <source>
        <dbReference type="Proteomes" id="UP000327044"/>
    </source>
</evidence>
<keyword evidence="7" id="KW-0269">Exonuclease</keyword>
<dbReference type="EMBL" id="VVIM01000011">
    <property type="protein sequence ID" value="KAB0791934.1"/>
    <property type="molecule type" value="Genomic_DNA"/>
</dbReference>
<evidence type="ECO:0000256" key="11">
    <source>
        <dbReference type="ARBA" id="ARBA00079896"/>
    </source>
</evidence>
<reference evidence="13" key="3">
    <citation type="submission" date="2019-08" db="EMBL/GenBank/DDBJ databases">
        <authorList>
            <consortium name="Photinus pyralis genome working group"/>
            <person name="Fallon T.R."/>
            <person name="Sander Lower S.E."/>
            <person name="Weng J.-K."/>
        </authorList>
    </citation>
    <scope>NUCLEOTIDE SEQUENCE</scope>
    <source>
        <strain evidence="13">1611_PpyrPB1</strain>
        <tissue evidence="13">Whole body</tissue>
    </source>
</reference>
<dbReference type="InterPro" id="IPR046938">
    <property type="entry name" value="DNA_clamp_sf"/>
</dbReference>
<dbReference type="GO" id="GO:0071479">
    <property type="term" value="P:cellular response to ionizing radiation"/>
    <property type="evidence" value="ECO:0007669"/>
    <property type="project" value="TreeGrafter"/>
</dbReference>
<dbReference type="SUPFAM" id="SSF55979">
    <property type="entry name" value="DNA clamp"/>
    <property type="match status" value="1"/>
</dbReference>
<sequence>MNCTIPGPNIKVLSKLINALSKIGDDVYVEAKKDYLSLKSVNMTTTAYCTVHLRDTFFSSYEVSQIDLQCRIPVKGMLSVFKSFSHKDKKMEFCKIELEEDPVKIVFRFKYKHDVMVVRALFLSDGEAVNIVYNKDNNTSYLGATAQLFGQVLCNFQLHDDDMSLDVTSQRALIRNYITGDTAVTKGVRSQITLMAGEFSSFKITRDTNITFSLKPFRAAVSLAETTTLGMLLNFDAPGRPALIEVKNPTFEVNFVIATLKSNDVPSTLTSSAVPIMNDVNWEDFTDPMDLPEKENGDVITRSPESTHSTKIRRIFGRCYEDTFHPQMADLGEVLAPDSDPDTD</sequence>
<dbReference type="GO" id="GO:0000076">
    <property type="term" value="P:DNA replication checkpoint signaling"/>
    <property type="evidence" value="ECO:0007669"/>
    <property type="project" value="TreeGrafter"/>
</dbReference>
<dbReference type="GO" id="GO:0030896">
    <property type="term" value="C:checkpoint clamp complex"/>
    <property type="evidence" value="ECO:0007669"/>
    <property type="project" value="InterPro"/>
</dbReference>
<dbReference type="FunCoup" id="A0A1Y1KPQ3">
    <property type="interactions" value="1135"/>
</dbReference>
<evidence type="ECO:0000256" key="1">
    <source>
        <dbReference type="ARBA" id="ARBA00004123"/>
    </source>
</evidence>
<reference evidence="13 14" key="2">
    <citation type="journal article" date="2018" name="Elife">
        <title>Firefly genomes illuminate parallel origins of bioluminescence in beetles.</title>
        <authorList>
            <person name="Fallon T.R."/>
            <person name="Lower S.E."/>
            <person name="Chang C.H."/>
            <person name="Bessho-Uehara M."/>
            <person name="Martin G.J."/>
            <person name="Bewick A.J."/>
            <person name="Behringer M."/>
            <person name="Debat H.J."/>
            <person name="Wong I."/>
            <person name="Day J.C."/>
            <person name="Suvorov A."/>
            <person name="Silva C.J."/>
            <person name="Stanger-Hall K.F."/>
            <person name="Hall D.W."/>
            <person name="Schmitz R.J."/>
            <person name="Nelson D.R."/>
            <person name="Lewis S.M."/>
            <person name="Shigenobu S."/>
            <person name="Bybee S.M."/>
            <person name="Larracuente A.M."/>
            <person name="Oba Y."/>
            <person name="Weng J.K."/>
        </authorList>
    </citation>
    <scope>NUCLEOTIDE SEQUENCE [LARGE SCALE GENOMIC DNA]</scope>
    <source>
        <strain evidence="13">1611_PpyrPB1</strain>
        <tissue evidence="13">Whole body</tissue>
    </source>
</reference>
<comment type="subcellular location">
    <subcellularLocation>
        <location evidence="1">Nucleus</location>
    </subcellularLocation>
</comment>
<dbReference type="OrthoDB" id="60092at2759"/>
<evidence type="ECO:0000256" key="6">
    <source>
        <dbReference type="ARBA" id="ARBA00022801"/>
    </source>
</evidence>
<dbReference type="PANTHER" id="PTHR15237">
    <property type="entry name" value="DNA REPAIR PROTEIN RAD9"/>
    <property type="match status" value="1"/>
</dbReference>
<evidence type="ECO:0000256" key="3">
    <source>
        <dbReference type="ARBA" id="ARBA00022553"/>
    </source>
</evidence>
<evidence type="ECO:0000313" key="13">
    <source>
        <dbReference type="EMBL" id="KAB0791934.1"/>
    </source>
</evidence>
<proteinExistence type="inferred from homology"/>
<evidence type="ECO:0000256" key="4">
    <source>
        <dbReference type="ARBA" id="ARBA00022722"/>
    </source>
</evidence>
<evidence type="ECO:0000256" key="10">
    <source>
        <dbReference type="ARBA" id="ARBA00069752"/>
    </source>
</evidence>
<dbReference type="Gene3D" id="3.70.10.10">
    <property type="match status" value="1"/>
</dbReference>
<dbReference type="InterPro" id="IPR007268">
    <property type="entry name" value="Rad9/Ddc1"/>
</dbReference>
<accession>A0A1Y1KPQ3</accession>
<keyword evidence="6" id="KW-0378">Hydrolase</keyword>
<evidence type="ECO:0000256" key="2">
    <source>
        <dbReference type="ARBA" id="ARBA00008494"/>
    </source>
</evidence>
<dbReference type="GO" id="GO:0006281">
    <property type="term" value="P:DNA repair"/>
    <property type="evidence" value="ECO:0007669"/>
    <property type="project" value="TreeGrafter"/>
</dbReference>
<organism evidence="12">
    <name type="scientific">Photinus pyralis</name>
    <name type="common">Common eastern firefly</name>
    <name type="synonym">Lampyris pyralis</name>
    <dbReference type="NCBI Taxonomy" id="7054"/>
    <lineage>
        <taxon>Eukaryota</taxon>
        <taxon>Metazoa</taxon>
        <taxon>Ecdysozoa</taxon>
        <taxon>Arthropoda</taxon>
        <taxon>Hexapoda</taxon>
        <taxon>Insecta</taxon>
        <taxon>Pterygota</taxon>
        <taxon>Neoptera</taxon>
        <taxon>Endopterygota</taxon>
        <taxon>Coleoptera</taxon>
        <taxon>Polyphaga</taxon>
        <taxon>Elateriformia</taxon>
        <taxon>Elateroidea</taxon>
        <taxon>Lampyridae</taxon>
        <taxon>Lampyrinae</taxon>
        <taxon>Photinus</taxon>
    </lineage>
</organism>
<evidence type="ECO:0000256" key="9">
    <source>
        <dbReference type="ARBA" id="ARBA00059283"/>
    </source>
</evidence>
<evidence type="ECO:0000256" key="5">
    <source>
        <dbReference type="ARBA" id="ARBA00022763"/>
    </source>
</evidence>
<dbReference type="GO" id="GO:0031573">
    <property type="term" value="P:mitotic intra-S DNA damage checkpoint signaling"/>
    <property type="evidence" value="ECO:0007669"/>
    <property type="project" value="TreeGrafter"/>
</dbReference>
<comment type="function">
    <text evidence="9">Component of the 9-1-1 cell-cycle checkpoint response complex that plays a major role in DNA repair. The 9-1-1 complex is recruited to DNA lesion upon damage by the RAD17-replication factor C (RFC) clamp loader complex. Acts then as a sliding clamp platform on DNA for several proteins involved in long-patch base excision repair (LP-BER). The 9-1-1 complex stimulates DNA polymerase beta (POLB) activity by increasing its affinity for the 3'-OH end of the primer-template and stabilizes POLB to those sites where LP-BER proceeds; endonuclease FEN1 cleavage activity on substrates with double, nick, or gap flaps of distinct sequences and lengths; and DNA ligase I (LIG1) on long-patch base excision repair substrates. The 9-1-1 complex is necessary for the recruitment of RHNO1 to sites of double-stranded breaks (DSB) occurring during the S phase. RAD9A possesses 3'-&gt;5' double stranded DNA exonuclease activity.</text>
</comment>
<evidence type="ECO:0000313" key="12">
    <source>
        <dbReference type="EMBL" id="JAV63274.1"/>
    </source>
</evidence>
<name>A0A1Y1KPQ3_PHOPY</name>
<keyword evidence="3" id="KW-0597">Phosphoprotein</keyword>
<dbReference type="InParanoid" id="A0A1Y1KPQ3"/>
<protein>
    <recommendedName>
        <fullName evidence="10">Cell cycle checkpoint control protein RAD9A</fullName>
    </recommendedName>
    <alternativeName>
        <fullName evidence="11">DNA repair exonuclease rad9 homolog A</fullName>
    </alternativeName>
</protein>
<dbReference type="Proteomes" id="UP000327044">
    <property type="component" value="Unassembled WGS sequence"/>
</dbReference>
<gene>
    <name evidence="13" type="ORF">PPYR_03734</name>
</gene>
<evidence type="ECO:0000256" key="8">
    <source>
        <dbReference type="ARBA" id="ARBA00023242"/>
    </source>
</evidence>
<keyword evidence="8" id="KW-0539">Nucleus</keyword>
<keyword evidence="14" id="KW-1185">Reference proteome</keyword>
<keyword evidence="4" id="KW-0540">Nuclease</keyword>
<dbReference type="GO" id="GO:0004527">
    <property type="term" value="F:exonuclease activity"/>
    <property type="evidence" value="ECO:0007669"/>
    <property type="project" value="UniProtKB-KW"/>
</dbReference>
<evidence type="ECO:0000256" key="7">
    <source>
        <dbReference type="ARBA" id="ARBA00022839"/>
    </source>
</evidence>
<dbReference type="FunFam" id="3.70.10.10:FF:000005">
    <property type="entry name" value="Cell cycle checkpoint control protein"/>
    <property type="match status" value="1"/>
</dbReference>
<comment type="similarity">
    <text evidence="2">Belongs to the rad9 family.</text>
</comment>
<dbReference type="AlphaFoldDB" id="A0A1Y1KPQ3"/>
<dbReference type="PANTHER" id="PTHR15237:SF0">
    <property type="entry name" value="CELL CYCLE CHECKPOINT CONTROL PROTEIN"/>
    <property type="match status" value="1"/>
</dbReference>
<dbReference type="EMBL" id="GEZM01077557">
    <property type="protein sequence ID" value="JAV63274.1"/>
    <property type="molecule type" value="Transcribed_RNA"/>
</dbReference>
<dbReference type="Pfam" id="PF04139">
    <property type="entry name" value="Rad9"/>
    <property type="match status" value="1"/>
</dbReference>